<dbReference type="Proteomes" id="UP000000628">
    <property type="component" value="Chromosome"/>
</dbReference>
<dbReference type="STRING" id="471856.Jden_0138"/>
<dbReference type="EMBL" id="CP001706">
    <property type="protein sequence ID" value="ACV07813.1"/>
    <property type="molecule type" value="Genomic_DNA"/>
</dbReference>
<proteinExistence type="predicted"/>
<accession>C7R5D5</accession>
<dbReference type="RefSeq" id="WP_012805918.1">
    <property type="nucleotide sequence ID" value="NC_013174.1"/>
</dbReference>
<feature type="region of interest" description="Disordered" evidence="1">
    <location>
        <begin position="149"/>
        <end position="209"/>
    </location>
</feature>
<name>C7R5D5_JONDD</name>
<feature type="compositionally biased region" description="Polar residues" evidence="1">
    <location>
        <begin position="169"/>
        <end position="182"/>
    </location>
</feature>
<gene>
    <name evidence="2" type="ordered locus">Jden_0138</name>
</gene>
<dbReference type="HOGENOM" id="CLU_677531_0_0_11"/>
<protein>
    <submittedName>
        <fullName evidence="2">Uncharacterized protein</fullName>
    </submittedName>
</protein>
<reference evidence="2 3" key="1">
    <citation type="journal article" date="2009" name="Stand. Genomic Sci.">
        <title>Complete genome sequence of Jonesia denitrificans type strain (Prevot 55134).</title>
        <authorList>
            <person name="Pukall R."/>
            <person name="Gehrich-Schroter G."/>
            <person name="Lapidus A."/>
            <person name="Nolan M."/>
            <person name="Glavina Del Rio T."/>
            <person name="Lucas S."/>
            <person name="Chen F."/>
            <person name="Tice H."/>
            <person name="Pitluck S."/>
            <person name="Cheng J.F."/>
            <person name="Copeland A."/>
            <person name="Saunders E."/>
            <person name="Brettin T."/>
            <person name="Detter J.C."/>
            <person name="Bruce D."/>
            <person name="Goodwin L."/>
            <person name="Pati A."/>
            <person name="Ivanova N."/>
            <person name="Mavromatis K."/>
            <person name="Ovchinnikova G."/>
            <person name="Chen A."/>
            <person name="Palaniappan K."/>
            <person name="Land M."/>
            <person name="Hauser L."/>
            <person name="Chang Y.J."/>
            <person name="Jeffries C.D."/>
            <person name="Chain P."/>
            <person name="Goker M."/>
            <person name="Bristow J."/>
            <person name="Eisen J.A."/>
            <person name="Markowitz V."/>
            <person name="Hugenholtz P."/>
            <person name="Kyrpides N.C."/>
            <person name="Klenk H.P."/>
            <person name="Han C."/>
        </authorList>
    </citation>
    <scope>NUCLEOTIDE SEQUENCE [LARGE SCALE GENOMIC DNA]</scope>
    <source>
        <strain evidence="3">ATCC 14870 / DSM 20603 / BCRC 15368 / CIP 55.134 / JCM 11481 / NBRC 15587 / NCTC 10816 / Prevot 55134</strain>
    </source>
</reference>
<dbReference type="AlphaFoldDB" id="C7R5D5"/>
<sequence length="406" mass="42165">MTTVPYATYTLTAAEQLRDAVRTTAQRIEHHIAELDNHWHGVPHVMTGAAVQTLTSTGHMQQRTRRAADTVTALNDLASKLTTYITEARTPLEHLRRLEAESHIPVTPALATEFSAEVAYWARAYENAAAAITGQFNTLLICEAAPRWQHTTSTDGPHSAPMFDLDRPTWTNDHSRSNTTYHHSIPHDPASPEKDPKPGGPFSVGVTGMNTTHHWLKGHQDSASGSFGNNAGWNGSGEASYQAGVMATAGAGVNMSDGNLVASTHASATVGVTADAAGSINYGVLSLGGTASATAGARAEAKAEASIGKDGASLALQGDAMVGAEASLGAQLGVSGGEVGVGLTGYAGAGVNAEFDAAITLDRVALDLELGAAIGLGVGLDLSIDIDPKEVIADLGDNIDPRNWFD</sequence>
<evidence type="ECO:0000313" key="3">
    <source>
        <dbReference type="Proteomes" id="UP000000628"/>
    </source>
</evidence>
<organism evidence="2 3">
    <name type="scientific">Jonesia denitrificans (strain ATCC 14870 / DSM 20603 / BCRC 15368 / CIP 55.134 / JCM 11481 / NBRC 15587 / NCTC 10816 / Prevot 55134)</name>
    <name type="common">Listeria denitrificans</name>
    <dbReference type="NCBI Taxonomy" id="471856"/>
    <lineage>
        <taxon>Bacteria</taxon>
        <taxon>Bacillati</taxon>
        <taxon>Actinomycetota</taxon>
        <taxon>Actinomycetes</taxon>
        <taxon>Micrococcales</taxon>
        <taxon>Jonesiaceae</taxon>
        <taxon>Jonesia</taxon>
    </lineage>
</organism>
<evidence type="ECO:0000313" key="2">
    <source>
        <dbReference type="EMBL" id="ACV07813.1"/>
    </source>
</evidence>
<keyword evidence="3" id="KW-1185">Reference proteome</keyword>
<evidence type="ECO:0000256" key="1">
    <source>
        <dbReference type="SAM" id="MobiDB-lite"/>
    </source>
</evidence>
<dbReference type="KEGG" id="jde:Jden_0138"/>